<feature type="transmembrane region" description="Helical" evidence="6">
    <location>
        <begin position="204"/>
        <end position="223"/>
    </location>
</feature>
<protein>
    <recommendedName>
        <fullName evidence="7">EamA domain-containing protein</fullName>
    </recommendedName>
</protein>
<gene>
    <name evidence="8" type="ORF">RHOBADRAFT_11265</name>
</gene>
<feature type="region of interest" description="Disordered" evidence="5">
    <location>
        <begin position="304"/>
        <end position="338"/>
    </location>
</feature>
<evidence type="ECO:0000259" key="7">
    <source>
        <dbReference type="Pfam" id="PF00892"/>
    </source>
</evidence>
<feature type="transmembrane region" description="Helical" evidence="6">
    <location>
        <begin position="174"/>
        <end position="192"/>
    </location>
</feature>
<keyword evidence="3 6" id="KW-1133">Transmembrane helix</keyword>
<evidence type="ECO:0000256" key="4">
    <source>
        <dbReference type="ARBA" id="ARBA00023136"/>
    </source>
</evidence>
<dbReference type="OMA" id="VEIFMGI"/>
<sequence length="338" mass="35321">TGDPNPFLGPPGVRLLLALRGFVGFFGLYTNYAALQYLAMSDASTLFFLSPILVGILGWVLLREPYSRLEALVGLASLSGTVFIAKPTFLFPSRTLTEDIPGHKVTAEQRSFAICLVLAGCFTSSLVAIIIRFIGTRASPLHSISYFCIYSVLVSALYPFVFDAPPVFSLSPRFFGLLLPIGVLGFAAQALTTRGLVLEKAGRGALASYSGLLFTLAIERIAFNKTPDAWSLLGALIIVLGAARVALERKGGSAAASSAGAGVGAGVDAAAAGGEGTELARAQVSSARDGYERLAAVELGLQRGRSRSKAGGDELGLEEDGWERARDRKGSGGAGAAR</sequence>
<name>A0A194SBN9_RHOGW</name>
<dbReference type="InterPro" id="IPR037185">
    <property type="entry name" value="EmrE-like"/>
</dbReference>
<proteinExistence type="predicted"/>
<keyword evidence="4 6" id="KW-0472">Membrane</keyword>
<evidence type="ECO:0000256" key="5">
    <source>
        <dbReference type="SAM" id="MobiDB-lite"/>
    </source>
</evidence>
<dbReference type="PANTHER" id="PTHR22911:SF6">
    <property type="entry name" value="SOLUTE CARRIER FAMILY 35 MEMBER G1"/>
    <property type="match status" value="1"/>
</dbReference>
<dbReference type="InterPro" id="IPR000620">
    <property type="entry name" value="EamA_dom"/>
</dbReference>
<dbReference type="Proteomes" id="UP000053890">
    <property type="component" value="Unassembled WGS sequence"/>
</dbReference>
<keyword evidence="2 6" id="KW-0812">Transmembrane</keyword>
<feature type="transmembrane region" description="Helical" evidence="6">
    <location>
        <begin position="69"/>
        <end position="91"/>
    </location>
</feature>
<feature type="transmembrane region" description="Helical" evidence="6">
    <location>
        <begin position="12"/>
        <end position="32"/>
    </location>
</feature>
<dbReference type="SUPFAM" id="SSF103481">
    <property type="entry name" value="Multidrug resistance efflux transporter EmrE"/>
    <property type="match status" value="2"/>
</dbReference>
<feature type="transmembrane region" description="Helical" evidence="6">
    <location>
        <begin position="143"/>
        <end position="162"/>
    </location>
</feature>
<dbReference type="EMBL" id="KQ474073">
    <property type="protein sequence ID" value="KPV78148.1"/>
    <property type="molecule type" value="Genomic_DNA"/>
</dbReference>
<dbReference type="AlphaFoldDB" id="A0A194SBN9"/>
<evidence type="ECO:0000256" key="6">
    <source>
        <dbReference type="SAM" id="Phobius"/>
    </source>
</evidence>
<feature type="non-terminal residue" evidence="8">
    <location>
        <position position="1"/>
    </location>
</feature>
<feature type="transmembrane region" description="Helical" evidence="6">
    <location>
        <begin position="111"/>
        <end position="131"/>
    </location>
</feature>
<accession>A0A194SBN9</accession>
<feature type="domain" description="EamA" evidence="7">
    <location>
        <begin position="10"/>
        <end position="84"/>
    </location>
</feature>
<reference evidence="8 9" key="1">
    <citation type="journal article" date="2015" name="Front. Microbiol.">
        <title>Genome sequence of the plant growth promoting endophytic yeast Rhodotorula graminis WP1.</title>
        <authorList>
            <person name="Firrincieli A."/>
            <person name="Otillar R."/>
            <person name="Salamov A."/>
            <person name="Schmutz J."/>
            <person name="Khan Z."/>
            <person name="Redman R.S."/>
            <person name="Fleck N.D."/>
            <person name="Lindquist E."/>
            <person name="Grigoriev I.V."/>
            <person name="Doty S.L."/>
        </authorList>
    </citation>
    <scope>NUCLEOTIDE SEQUENCE [LARGE SCALE GENOMIC DNA]</scope>
    <source>
        <strain evidence="8 9">WP1</strain>
    </source>
</reference>
<dbReference type="RefSeq" id="XP_018274197.1">
    <property type="nucleotide sequence ID" value="XM_018412038.1"/>
</dbReference>
<comment type="subcellular location">
    <subcellularLocation>
        <location evidence="1">Membrane</location>
        <topology evidence="1">Multi-pass membrane protein</topology>
    </subcellularLocation>
</comment>
<evidence type="ECO:0000256" key="2">
    <source>
        <dbReference type="ARBA" id="ARBA00022692"/>
    </source>
</evidence>
<keyword evidence="9" id="KW-1185">Reference proteome</keyword>
<feature type="domain" description="EamA" evidence="7">
    <location>
        <begin position="112"/>
        <end position="243"/>
    </location>
</feature>
<dbReference type="Pfam" id="PF00892">
    <property type="entry name" value="EamA"/>
    <property type="match status" value="2"/>
</dbReference>
<dbReference type="OrthoDB" id="306876at2759"/>
<feature type="transmembrane region" description="Helical" evidence="6">
    <location>
        <begin position="44"/>
        <end position="62"/>
    </location>
</feature>
<feature type="transmembrane region" description="Helical" evidence="6">
    <location>
        <begin position="229"/>
        <end position="247"/>
    </location>
</feature>
<dbReference type="STRING" id="578459.A0A194SBN9"/>
<organism evidence="8 9">
    <name type="scientific">Rhodotorula graminis (strain WP1)</name>
    <dbReference type="NCBI Taxonomy" id="578459"/>
    <lineage>
        <taxon>Eukaryota</taxon>
        <taxon>Fungi</taxon>
        <taxon>Dikarya</taxon>
        <taxon>Basidiomycota</taxon>
        <taxon>Pucciniomycotina</taxon>
        <taxon>Microbotryomycetes</taxon>
        <taxon>Sporidiobolales</taxon>
        <taxon>Sporidiobolaceae</taxon>
        <taxon>Rhodotorula</taxon>
    </lineage>
</organism>
<evidence type="ECO:0000256" key="3">
    <source>
        <dbReference type="ARBA" id="ARBA00022989"/>
    </source>
</evidence>
<dbReference type="PANTHER" id="PTHR22911">
    <property type="entry name" value="ACYL-MALONYL CONDENSING ENZYME-RELATED"/>
    <property type="match status" value="1"/>
</dbReference>
<evidence type="ECO:0000256" key="1">
    <source>
        <dbReference type="ARBA" id="ARBA00004141"/>
    </source>
</evidence>
<evidence type="ECO:0000313" key="9">
    <source>
        <dbReference type="Proteomes" id="UP000053890"/>
    </source>
</evidence>
<dbReference type="GO" id="GO:0016020">
    <property type="term" value="C:membrane"/>
    <property type="evidence" value="ECO:0007669"/>
    <property type="project" value="UniProtKB-SubCell"/>
</dbReference>
<evidence type="ECO:0000313" key="8">
    <source>
        <dbReference type="EMBL" id="KPV78148.1"/>
    </source>
</evidence>
<dbReference type="GeneID" id="28972487"/>